<reference evidence="1" key="1">
    <citation type="submission" date="2022-06" db="EMBL/GenBank/DDBJ databases">
        <title>Sequencing the genomes of 1000 actinobacteria strains.</title>
        <authorList>
            <person name="Klenk H.-P."/>
        </authorList>
    </citation>
    <scope>NUCLEOTIDE SEQUENCE</scope>
    <source>
        <strain evidence="1">DSM 46694</strain>
    </source>
</reference>
<keyword evidence="2" id="KW-1185">Reference proteome</keyword>
<keyword evidence="1" id="KW-0067">ATP-binding</keyword>
<dbReference type="SUPFAM" id="SSF52540">
    <property type="entry name" value="P-loop containing nucleoside triphosphate hydrolases"/>
    <property type="match status" value="1"/>
</dbReference>
<dbReference type="GO" id="GO:0005524">
    <property type="term" value="F:ATP binding"/>
    <property type="evidence" value="ECO:0007669"/>
    <property type="project" value="UniProtKB-KW"/>
</dbReference>
<dbReference type="RefSeq" id="WP_253744152.1">
    <property type="nucleotide sequence ID" value="NZ_BAABKA010000090.1"/>
</dbReference>
<dbReference type="Proteomes" id="UP001139648">
    <property type="component" value="Unassembled WGS sequence"/>
</dbReference>
<sequence>MRNPFPRTPAILEDFELRNTVLTSTIRLASAEVDTFLHAAASRSREEAGTPGSGMALAYIGAPGSGKSHLRKHLEAILIPAARRTHAPHFKPHFFTAGGSPSRFLTIYREQLITDLSLSSFRRVLRFYYAAATADLLQQLNASAKLIKEVRTMGTATSEVVQRLRLSEHDIRRAMAAALRVITNSDELATQLSQHDLHEAAGDTRRPAAVWEWLNCKPPDPMLVEQGIAEQIDSDEKALSAFTMLAFLYGRAGEPFLLTVDEIERMLQESDHSPTWNMGRLQGFERLVNVLIDTGGITIIFAATDNIDRFSAGFHERVRIQPVEPFTEKDAKRLIDFHVPPNSKIRFPETAIAHLTRLAEGNPRFILDVCHRSWELLAGPDPRGAVEVGTLDIDSAVRQRHELPNIGMVNREVGHVLQTGGWAYENPEEHRFRIARGLSGAAVQVLVTDSILNDATRARLLDRLEELLRAQRQELIIVINGYLRPSDRRTIAGVISRQPITYKDRSFRELLREQLLDANSSLDEAGRQTLLTTVREEVLRVSRQHSYTQSILERLNARVEHVSAAGPAPSDMPRHEHAESRLPALVLRQFTVVLDALRRETALDRLFPGSLAAEPAIHTDTLYAPPSAARAFYEHMGLILILQRLVEALMDAVSTWFAEAQDAALRGRPRADLLDELEMICTNYLASVELIPLFRLATPATDETPSGFYERGLRFEVIRDLERLVTGLGSRVQEHMTRHLGFPSE</sequence>
<dbReference type="InterPro" id="IPR027417">
    <property type="entry name" value="P-loop_NTPase"/>
</dbReference>
<comment type="caution">
    <text evidence="1">The sequence shown here is derived from an EMBL/GenBank/DDBJ whole genome shotgun (WGS) entry which is preliminary data.</text>
</comment>
<accession>A0A9X2GDT9</accession>
<gene>
    <name evidence="1" type="ORF">HD597_004022</name>
</gene>
<evidence type="ECO:0000313" key="1">
    <source>
        <dbReference type="EMBL" id="MCP2357002.1"/>
    </source>
</evidence>
<protein>
    <submittedName>
        <fullName evidence="1">Energy-coupling factor transporter ATP-binding protein EcfA2</fullName>
    </submittedName>
</protein>
<name>A0A9X2GDT9_9ACTN</name>
<dbReference type="EMBL" id="JAMZEB010000002">
    <property type="protein sequence ID" value="MCP2357002.1"/>
    <property type="molecule type" value="Genomic_DNA"/>
</dbReference>
<dbReference type="AlphaFoldDB" id="A0A9X2GDT9"/>
<organism evidence="1 2">
    <name type="scientific">Nonomuraea thailandensis</name>
    <dbReference type="NCBI Taxonomy" id="1188745"/>
    <lineage>
        <taxon>Bacteria</taxon>
        <taxon>Bacillati</taxon>
        <taxon>Actinomycetota</taxon>
        <taxon>Actinomycetes</taxon>
        <taxon>Streptosporangiales</taxon>
        <taxon>Streptosporangiaceae</taxon>
        <taxon>Nonomuraea</taxon>
    </lineage>
</organism>
<proteinExistence type="predicted"/>
<evidence type="ECO:0000313" key="2">
    <source>
        <dbReference type="Proteomes" id="UP001139648"/>
    </source>
</evidence>
<keyword evidence="1" id="KW-0547">Nucleotide-binding</keyword>